<evidence type="ECO:0000313" key="2">
    <source>
        <dbReference type="Proteomes" id="UP000596661"/>
    </source>
</evidence>
<accession>A0A803PS70</accession>
<name>A0A803PS70_CANSA</name>
<keyword evidence="2" id="KW-1185">Reference proteome</keyword>
<sequence>MCITDWSWVRLRWEDGNVIDGISLRSAGIGSRDRFILVGVRTRAEIIVVVLPATGTVGSVPGTIALGATGTIGKIVSVAMGEVKNEVVGNKDIGEECTFTESAA</sequence>
<protein>
    <submittedName>
        <fullName evidence="1">Uncharacterized protein</fullName>
    </submittedName>
</protein>
<evidence type="ECO:0000313" key="1">
    <source>
        <dbReference type="EnsemblPlants" id="cds.evm.model.05.861"/>
    </source>
</evidence>
<dbReference type="AlphaFoldDB" id="A0A803PS70"/>
<dbReference type="EMBL" id="UZAU01000467">
    <property type="status" value="NOT_ANNOTATED_CDS"/>
    <property type="molecule type" value="Genomic_DNA"/>
</dbReference>
<reference evidence="1" key="2">
    <citation type="submission" date="2021-03" db="UniProtKB">
        <authorList>
            <consortium name="EnsemblPlants"/>
        </authorList>
    </citation>
    <scope>IDENTIFICATION</scope>
</reference>
<dbReference type="Gramene" id="evm.model.05.861">
    <property type="protein sequence ID" value="cds.evm.model.05.861"/>
    <property type="gene ID" value="evm.TU.05.861"/>
</dbReference>
<reference evidence="1" key="1">
    <citation type="submission" date="2018-11" db="EMBL/GenBank/DDBJ databases">
        <authorList>
            <person name="Grassa J C."/>
        </authorList>
    </citation>
    <scope>NUCLEOTIDE SEQUENCE [LARGE SCALE GENOMIC DNA]</scope>
</reference>
<organism evidence="1 2">
    <name type="scientific">Cannabis sativa</name>
    <name type="common">Hemp</name>
    <name type="synonym">Marijuana</name>
    <dbReference type="NCBI Taxonomy" id="3483"/>
    <lineage>
        <taxon>Eukaryota</taxon>
        <taxon>Viridiplantae</taxon>
        <taxon>Streptophyta</taxon>
        <taxon>Embryophyta</taxon>
        <taxon>Tracheophyta</taxon>
        <taxon>Spermatophyta</taxon>
        <taxon>Magnoliopsida</taxon>
        <taxon>eudicotyledons</taxon>
        <taxon>Gunneridae</taxon>
        <taxon>Pentapetalae</taxon>
        <taxon>rosids</taxon>
        <taxon>fabids</taxon>
        <taxon>Rosales</taxon>
        <taxon>Cannabaceae</taxon>
        <taxon>Cannabis</taxon>
    </lineage>
</organism>
<dbReference type="Proteomes" id="UP000596661">
    <property type="component" value="Chromosome 5"/>
</dbReference>
<proteinExistence type="predicted"/>
<dbReference type="EnsemblPlants" id="evm.model.05.861">
    <property type="protein sequence ID" value="cds.evm.model.05.861"/>
    <property type="gene ID" value="evm.TU.05.861"/>
</dbReference>